<name>A0A7U7EKU5_9GAMM</name>
<evidence type="ECO:0000256" key="1">
    <source>
        <dbReference type="SAM" id="SignalP"/>
    </source>
</evidence>
<evidence type="ECO:0008006" key="4">
    <source>
        <dbReference type="Google" id="ProtNLM"/>
    </source>
</evidence>
<dbReference type="PROSITE" id="PS51257">
    <property type="entry name" value="PROKAR_LIPOPROTEIN"/>
    <property type="match status" value="1"/>
</dbReference>
<protein>
    <recommendedName>
        <fullName evidence="4">Lipoprotein</fullName>
    </recommendedName>
</protein>
<evidence type="ECO:0000313" key="3">
    <source>
        <dbReference type="Proteomes" id="UP000583387"/>
    </source>
</evidence>
<sequence length="142" mass="15552">MRPFLLSLFTLSLAACASSSLPPADPQQAWVELATQQPSHTISASRLDGQRLSDGRFFQVSPGAHELDVRFQYERMGGGGGMEPSGSPGSVTCYLRVRYDGFAAGQRYRLEARPLAAKAQAWLYGEQRQVLARGEVLRCGPY</sequence>
<feature type="signal peptide" evidence="1">
    <location>
        <begin position="1"/>
        <end position="17"/>
    </location>
</feature>
<reference evidence="2 3" key="1">
    <citation type="submission" date="2020-08" db="EMBL/GenBank/DDBJ databases">
        <authorList>
            <person name="Criscuolo A."/>
        </authorList>
    </citation>
    <scope>NUCLEOTIDE SEQUENCE [LARGE SCALE GENOMIC DNA]</scope>
    <source>
        <strain evidence="2">CIP111764</strain>
    </source>
</reference>
<feature type="chain" id="PRO_5031421783" description="Lipoprotein" evidence="1">
    <location>
        <begin position="18"/>
        <end position="142"/>
    </location>
</feature>
<dbReference type="Proteomes" id="UP000583387">
    <property type="component" value="Unassembled WGS sequence"/>
</dbReference>
<comment type="caution">
    <text evidence="2">The sequence shown here is derived from an EMBL/GenBank/DDBJ whole genome shotgun (WGS) entry which is preliminary data.</text>
</comment>
<dbReference type="EMBL" id="CAJFCI010000025">
    <property type="protein sequence ID" value="CAD5106726.1"/>
    <property type="molecule type" value="Genomic_DNA"/>
</dbReference>
<evidence type="ECO:0000313" key="2">
    <source>
        <dbReference type="EMBL" id="CAD5106726.1"/>
    </source>
</evidence>
<keyword evidence="3" id="KW-1185">Reference proteome</keyword>
<dbReference type="RefSeq" id="WP_187670085.1">
    <property type="nucleotide sequence ID" value="NZ_CAJFCI010000025.1"/>
</dbReference>
<dbReference type="AlphaFoldDB" id="A0A7U7EKU5"/>
<proteinExistence type="predicted"/>
<gene>
    <name evidence="2" type="ORF">PSEWESI4_00993</name>
</gene>
<organism evidence="2 3">
    <name type="scientific">Zestomonas carbonaria</name>
    <dbReference type="NCBI Taxonomy" id="2762745"/>
    <lineage>
        <taxon>Bacteria</taxon>
        <taxon>Pseudomonadati</taxon>
        <taxon>Pseudomonadota</taxon>
        <taxon>Gammaproteobacteria</taxon>
        <taxon>Pseudomonadales</taxon>
        <taxon>Pseudomonadaceae</taxon>
        <taxon>Zestomonas</taxon>
    </lineage>
</organism>
<keyword evidence="1" id="KW-0732">Signal</keyword>
<accession>A0A7U7EKU5</accession>